<gene>
    <name evidence="2" type="primary">HYM1</name>
    <name evidence="2" type="ORF">ATY40_BA7500333</name>
</gene>
<dbReference type="InterPro" id="IPR013878">
    <property type="entry name" value="Mo25"/>
</dbReference>
<dbReference type="Pfam" id="PF08569">
    <property type="entry name" value="Mo25"/>
    <property type="match status" value="2"/>
</dbReference>
<keyword evidence="3" id="KW-1185">Reference proteome</keyword>
<dbReference type="Proteomes" id="UP000094565">
    <property type="component" value="Chromosome 1"/>
</dbReference>
<comment type="similarity">
    <text evidence="1">Belongs to the Mo25 family.</text>
</comment>
<reference evidence="2 3" key="1">
    <citation type="submission" date="2016-02" db="EMBL/GenBank/DDBJ databases">
        <title>Comparative genomic and transcriptomic foundation for Pichia pastoris.</title>
        <authorList>
            <person name="Love K.R."/>
            <person name="Shah K.A."/>
            <person name="Whittaker C.A."/>
            <person name="Wu J."/>
            <person name="Bartlett M.C."/>
            <person name="Ma D."/>
            <person name="Leeson R.L."/>
            <person name="Priest M."/>
            <person name="Young S.K."/>
            <person name="Love J.C."/>
        </authorList>
    </citation>
    <scope>NUCLEOTIDE SEQUENCE [LARGE SCALE GENOMIC DNA]</scope>
    <source>
        <strain evidence="2 3">ATCC 28485</strain>
    </source>
</reference>
<evidence type="ECO:0000313" key="3">
    <source>
        <dbReference type="Proteomes" id="UP000094565"/>
    </source>
</evidence>
<accession>A0A1B2J941</accession>
<dbReference type="PANTHER" id="PTHR10182:SF3">
    <property type="entry name" value="PROTEIN MO25"/>
    <property type="match status" value="1"/>
</dbReference>
<dbReference type="InterPro" id="IPR011989">
    <property type="entry name" value="ARM-like"/>
</dbReference>
<dbReference type="InterPro" id="IPR016024">
    <property type="entry name" value="ARM-type_fold"/>
</dbReference>
<dbReference type="OrthoDB" id="609103at2759"/>
<protein>
    <submittedName>
        <fullName evidence="2">BA75_00333T0</fullName>
    </submittedName>
</protein>
<evidence type="ECO:0000313" key="2">
    <source>
        <dbReference type="EMBL" id="ANZ74564.1"/>
    </source>
</evidence>
<dbReference type="AlphaFoldDB" id="A0A1B2J941"/>
<name>A0A1B2J941_PICPA</name>
<proteinExistence type="inferred from homology"/>
<dbReference type="EMBL" id="CP014584">
    <property type="protein sequence ID" value="ANZ74564.1"/>
    <property type="molecule type" value="Genomic_DNA"/>
</dbReference>
<sequence>MAFLFKRNPKAQELVRNLNDSLTKLESYPADNSNRKKLVADISKNLSQIKIILQGKIDNYEELDDENDDRLDMADSPSDYTDRIGSNAADLSIPGLAGSNVGSPDTDSTIDQISQLANECYITDLLYRLLLNIETLEFNSRKDVYILCTSLLRREIGNRSPTIDYLLTHDYVIQLLMKAPEYHSNINILLSNILRECIKFEKVCRYCLNSELFWQYFKYSQQSSFENSTDALITLNDLLANHHGLVQEFFSKQNNLDRFIENINKLITCNNYVTKRQSIKLLSKLILQRSNYNLMTDYVNNSSNLKLIMINLSDKSKNLQYESFQIFKVFVANPKKNRQILDILIKNREKLLFFLKEFNYNDKDTVFNEEKEFLIQQIEELPSKNNST</sequence>
<dbReference type="PANTHER" id="PTHR10182">
    <property type="entry name" value="CALCIUM-BINDING PROTEIN 39-RELATED"/>
    <property type="match status" value="1"/>
</dbReference>
<dbReference type="GO" id="GO:0043539">
    <property type="term" value="F:protein serine/threonine kinase activator activity"/>
    <property type="evidence" value="ECO:0007669"/>
    <property type="project" value="TreeGrafter"/>
</dbReference>
<evidence type="ECO:0000256" key="1">
    <source>
        <dbReference type="ARBA" id="ARBA00011012"/>
    </source>
</evidence>
<dbReference type="Gene3D" id="1.25.10.10">
    <property type="entry name" value="Leucine-rich Repeat Variant"/>
    <property type="match status" value="1"/>
</dbReference>
<dbReference type="GO" id="GO:0035556">
    <property type="term" value="P:intracellular signal transduction"/>
    <property type="evidence" value="ECO:0007669"/>
    <property type="project" value="TreeGrafter"/>
</dbReference>
<organism evidence="2 3">
    <name type="scientific">Komagataella pastoris</name>
    <name type="common">Yeast</name>
    <name type="synonym">Pichia pastoris</name>
    <dbReference type="NCBI Taxonomy" id="4922"/>
    <lineage>
        <taxon>Eukaryota</taxon>
        <taxon>Fungi</taxon>
        <taxon>Dikarya</taxon>
        <taxon>Ascomycota</taxon>
        <taxon>Saccharomycotina</taxon>
        <taxon>Pichiomycetes</taxon>
        <taxon>Pichiales</taxon>
        <taxon>Pichiaceae</taxon>
        <taxon>Komagataella</taxon>
    </lineage>
</organism>
<dbReference type="SUPFAM" id="SSF48371">
    <property type="entry name" value="ARM repeat"/>
    <property type="match status" value="2"/>
</dbReference>